<organism evidence="2 3">
    <name type="scientific">Kinneretia aquatilis</name>
    <dbReference type="NCBI Taxonomy" id="2070761"/>
    <lineage>
        <taxon>Bacteria</taxon>
        <taxon>Pseudomonadati</taxon>
        <taxon>Pseudomonadota</taxon>
        <taxon>Betaproteobacteria</taxon>
        <taxon>Burkholderiales</taxon>
        <taxon>Sphaerotilaceae</taxon>
        <taxon>Roseateles</taxon>
    </lineage>
</organism>
<dbReference type="OrthoDB" id="185963at2"/>
<dbReference type="InterPro" id="IPR034122">
    <property type="entry name" value="Retropepsin-like_bacterial"/>
</dbReference>
<reference evidence="2 3" key="1">
    <citation type="submission" date="2018-01" db="EMBL/GenBank/DDBJ databases">
        <title>Draft genome sequence of Paucibacter aquatile CR182 isolated from freshwater of the Nakdong River.</title>
        <authorList>
            <person name="Choi A."/>
            <person name="Chung E.J."/>
        </authorList>
    </citation>
    <scope>NUCLEOTIDE SEQUENCE [LARGE SCALE GENOMIC DNA]</scope>
    <source>
        <strain evidence="2 3">CR182</strain>
    </source>
</reference>
<keyword evidence="3" id="KW-1185">Reference proteome</keyword>
<dbReference type="InterPro" id="IPR021109">
    <property type="entry name" value="Peptidase_aspartic_dom_sf"/>
</dbReference>
<feature type="chain" id="PRO_5014821762" evidence="1">
    <location>
        <begin position="33"/>
        <end position="227"/>
    </location>
</feature>
<proteinExistence type="predicted"/>
<feature type="signal peptide" evidence="1">
    <location>
        <begin position="1"/>
        <end position="32"/>
    </location>
</feature>
<dbReference type="SUPFAM" id="SSF50630">
    <property type="entry name" value="Acid proteases"/>
    <property type="match status" value="1"/>
</dbReference>
<dbReference type="GO" id="GO:0004190">
    <property type="term" value="F:aspartic-type endopeptidase activity"/>
    <property type="evidence" value="ECO:0007669"/>
    <property type="project" value="InterPro"/>
</dbReference>
<keyword evidence="1" id="KW-0732">Signal</keyword>
<keyword evidence="2" id="KW-0645">Protease</keyword>
<evidence type="ECO:0000313" key="3">
    <source>
        <dbReference type="Proteomes" id="UP000235916"/>
    </source>
</evidence>
<evidence type="ECO:0000256" key="1">
    <source>
        <dbReference type="SAM" id="SignalP"/>
    </source>
</evidence>
<dbReference type="AlphaFoldDB" id="A0A2N8KSJ7"/>
<sequence>MFRSTTGISVIKSSCAGLGLLLTATLSLNAQAQVVSFNGSLGAKSALLLIDGEPRTVPVGETVRGVKLLSLADAQAVVEIKGRRVNLVLGASPGRVGDGAAAANTGRKIVLSSGHGGHFTTVGNINGHSTQFLVDTGATAISISQSEAERMGLRYREGRRTMTQTANGIIPAYALMLDTVRIGDVEVRGIEAIVVPSQMSHVLLGNSFLTRFQMKRDNDVLTLDLRY</sequence>
<protein>
    <submittedName>
        <fullName evidence="2">TIGR02281 family clan AA aspartic protease</fullName>
    </submittedName>
</protein>
<name>A0A2N8KSJ7_9BURK</name>
<dbReference type="Gene3D" id="2.40.70.10">
    <property type="entry name" value="Acid Proteases"/>
    <property type="match status" value="1"/>
</dbReference>
<dbReference type="Proteomes" id="UP000235916">
    <property type="component" value="Unassembled WGS sequence"/>
</dbReference>
<dbReference type="NCBIfam" id="TIGR02281">
    <property type="entry name" value="clan_AA_DTGA"/>
    <property type="match status" value="1"/>
</dbReference>
<dbReference type="EMBL" id="POSP01000004">
    <property type="protein sequence ID" value="PND36402.1"/>
    <property type="molecule type" value="Genomic_DNA"/>
</dbReference>
<dbReference type="CDD" id="cd05483">
    <property type="entry name" value="retropepsin_like_bacteria"/>
    <property type="match status" value="1"/>
</dbReference>
<accession>A0A2N8KSJ7</accession>
<dbReference type="InterPro" id="IPR001969">
    <property type="entry name" value="Aspartic_peptidase_AS"/>
</dbReference>
<gene>
    <name evidence="2" type="ORF">C1O66_22170</name>
</gene>
<dbReference type="GO" id="GO:0006508">
    <property type="term" value="P:proteolysis"/>
    <property type="evidence" value="ECO:0007669"/>
    <property type="project" value="UniProtKB-KW"/>
</dbReference>
<dbReference type="Pfam" id="PF13975">
    <property type="entry name" value="gag-asp_proteas"/>
    <property type="match status" value="1"/>
</dbReference>
<dbReference type="InterPro" id="IPR011969">
    <property type="entry name" value="Clan_AA_Asp_peptidase_C"/>
</dbReference>
<evidence type="ECO:0000313" key="2">
    <source>
        <dbReference type="EMBL" id="PND36402.1"/>
    </source>
</evidence>
<keyword evidence="2" id="KW-0378">Hydrolase</keyword>
<dbReference type="PROSITE" id="PS00141">
    <property type="entry name" value="ASP_PROTEASE"/>
    <property type="match status" value="1"/>
</dbReference>
<comment type="caution">
    <text evidence="2">The sequence shown here is derived from an EMBL/GenBank/DDBJ whole genome shotgun (WGS) entry which is preliminary data.</text>
</comment>